<keyword evidence="2" id="KW-0862">Zinc</keyword>
<sequence>MDTIRKTLRLIYTQVSLFFASEIEHSESEMMCTICLDEFNQTQAYTKFACGHAFHFECDVCPNCRAIIHEVPPREFIGLSNRSGNLHPGGGSYNVVPQPEVFPNIPRSFPDVTYSDTHSKPPADSNNNTEEASPASELRDGFLLIAPMFQICGSRGDHVDYGCLSPPTAETAQPPTYEVATANTQPLIEGGNNTNLQVSTDGGNIAEQ</sequence>
<dbReference type="SUPFAM" id="SSF57850">
    <property type="entry name" value="RING/U-box"/>
    <property type="match status" value="1"/>
</dbReference>
<dbReference type="AlphaFoldDB" id="A0A9N9I5H4"/>
<protein>
    <submittedName>
        <fullName evidence="6">8355_t:CDS:1</fullName>
    </submittedName>
</protein>
<dbReference type="SMART" id="SM00184">
    <property type="entry name" value="RING"/>
    <property type="match status" value="1"/>
</dbReference>
<organism evidence="6 7">
    <name type="scientific">Funneliformis caledonium</name>
    <dbReference type="NCBI Taxonomy" id="1117310"/>
    <lineage>
        <taxon>Eukaryota</taxon>
        <taxon>Fungi</taxon>
        <taxon>Fungi incertae sedis</taxon>
        <taxon>Mucoromycota</taxon>
        <taxon>Glomeromycotina</taxon>
        <taxon>Glomeromycetes</taxon>
        <taxon>Glomerales</taxon>
        <taxon>Glomeraceae</taxon>
        <taxon>Funneliformis</taxon>
    </lineage>
</organism>
<dbReference type="EMBL" id="CAJVPQ010010468">
    <property type="protein sequence ID" value="CAG8722567.1"/>
    <property type="molecule type" value="Genomic_DNA"/>
</dbReference>
<dbReference type="CDD" id="cd16448">
    <property type="entry name" value="RING-H2"/>
    <property type="match status" value="1"/>
</dbReference>
<dbReference type="Gene3D" id="3.30.40.10">
    <property type="entry name" value="Zinc/RING finger domain, C3HC4 (zinc finger)"/>
    <property type="match status" value="1"/>
</dbReference>
<gene>
    <name evidence="6" type="ORF">FCALED_LOCUS14468</name>
</gene>
<dbReference type="OrthoDB" id="8062037at2759"/>
<keyword evidence="7" id="KW-1185">Reference proteome</keyword>
<feature type="domain" description="RING-type" evidence="5">
    <location>
        <begin position="32"/>
        <end position="65"/>
    </location>
</feature>
<evidence type="ECO:0000256" key="3">
    <source>
        <dbReference type="PROSITE-ProRule" id="PRU00175"/>
    </source>
</evidence>
<dbReference type="Proteomes" id="UP000789570">
    <property type="component" value="Unassembled WGS sequence"/>
</dbReference>
<accession>A0A9N9I5H4</accession>
<evidence type="ECO:0000256" key="2">
    <source>
        <dbReference type="ARBA" id="ARBA00022833"/>
    </source>
</evidence>
<evidence type="ECO:0000256" key="1">
    <source>
        <dbReference type="ARBA" id="ARBA00022723"/>
    </source>
</evidence>
<dbReference type="InterPro" id="IPR001841">
    <property type="entry name" value="Znf_RING"/>
</dbReference>
<feature type="non-terminal residue" evidence="6">
    <location>
        <position position="208"/>
    </location>
</feature>
<evidence type="ECO:0000256" key="4">
    <source>
        <dbReference type="SAM" id="MobiDB-lite"/>
    </source>
</evidence>
<keyword evidence="1" id="KW-0479">Metal-binding</keyword>
<dbReference type="PROSITE" id="PS50089">
    <property type="entry name" value="ZF_RING_2"/>
    <property type="match status" value="1"/>
</dbReference>
<feature type="region of interest" description="Disordered" evidence="4">
    <location>
        <begin position="106"/>
        <end position="135"/>
    </location>
</feature>
<keyword evidence="3" id="KW-0863">Zinc-finger</keyword>
<evidence type="ECO:0000313" key="7">
    <source>
        <dbReference type="Proteomes" id="UP000789570"/>
    </source>
</evidence>
<feature type="region of interest" description="Disordered" evidence="4">
    <location>
        <begin position="186"/>
        <end position="208"/>
    </location>
</feature>
<name>A0A9N9I5H4_9GLOM</name>
<dbReference type="InterPro" id="IPR013083">
    <property type="entry name" value="Znf_RING/FYVE/PHD"/>
</dbReference>
<proteinExistence type="predicted"/>
<dbReference type="PROSITE" id="PS00478">
    <property type="entry name" value="LIM_DOMAIN_1"/>
    <property type="match status" value="1"/>
</dbReference>
<reference evidence="6" key="1">
    <citation type="submission" date="2021-06" db="EMBL/GenBank/DDBJ databases">
        <authorList>
            <person name="Kallberg Y."/>
            <person name="Tangrot J."/>
            <person name="Rosling A."/>
        </authorList>
    </citation>
    <scope>NUCLEOTIDE SEQUENCE</scope>
    <source>
        <strain evidence="6">UK204</strain>
    </source>
</reference>
<dbReference type="InterPro" id="IPR001781">
    <property type="entry name" value="Znf_LIM"/>
</dbReference>
<comment type="caution">
    <text evidence="6">The sequence shown here is derived from an EMBL/GenBank/DDBJ whole genome shotgun (WGS) entry which is preliminary data.</text>
</comment>
<evidence type="ECO:0000259" key="5">
    <source>
        <dbReference type="PROSITE" id="PS50089"/>
    </source>
</evidence>
<evidence type="ECO:0000313" key="6">
    <source>
        <dbReference type="EMBL" id="CAG8722567.1"/>
    </source>
</evidence>
<dbReference type="GO" id="GO:0008270">
    <property type="term" value="F:zinc ion binding"/>
    <property type="evidence" value="ECO:0007669"/>
    <property type="project" value="UniProtKB-KW"/>
</dbReference>
<dbReference type="Pfam" id="PF17123">
    <property type="entry name" value="zf-RING_11"/>
    <property type="match status" value="1"/>
</dbReference>